<accession>A0A6C2D813</accession>
<sequence length="487" mass="52425">MGVGTQVHNPHPLLQPQTLRLALTEIATNAAPTAIVELIRWLDSFQYEAELDVSELARLVVALDEAAQPQLRQAAGLYLSNVFGSRSVRYKALGRDFYASLGRAYDLVLSALASDFSIAPGDPLRTEILLRTVRSAAGEMKWAAFDYQDLAPDVWQRAGVAYRTAHASGALNAPVSVREGRETFSTINREFVRLVAMHCASLDQLPPDRIEAADKLVRVLQHSLQLSNQPASGTLFTLDLESLARPRRCVSLPDDVPQTVRFFRPADAVSMLGELDVSMEGEGLDPLFAGLSAPSVSAAIRHLSRQWAAVPPMRQCRRHRVDGALALATGLGFIRSLVSGEALLRPAAAWSLLDASRNGFGVSSPVMDPDICRVGALVGAHVGETGRWVLALVRRVRFSEAAGAAVGLQTVSNDPVPALFDDGSRSWSGLLCDPVVRGRSVRVACEPGFMRSGGQVFAKLAARTVKLEPGKVMMSGPGYQIIGCSVV</sequence>
<dbReference type="Proteomes" id="UP000389128">
    <property type="component" value="Unassembled WGS sequence"/>
</dbReference>
<keyword evidence="2" id="KW-1185">Reference proteome</keyword>
<dbReference type="RefSeq" id="WP_148577105.1">
    <property type="nucleotide sequence ID" value="NZ_SDKK01000001.1"/>
</dbReference>
<evidence type="ECO:0000313" key="1">
    <source>
        <dbReference type="EMBL" id="TYC62014.1"/>
    </source>
</evidence>
<dbReference type="EMBL" id="SDKK01000001">
    <property type="protein sequence ID" value="TYC62014.1"/>
    <property type="molecule type" value="Genomic_DNA"/>
</dbReference>
<gene>
    <name evidence="1" type="ORF">ETQ85_00135</name>
</gene>
<proteinExistence type="predicted"/>
<name>A0A6C2D813_9RHOO</name>
<organism evidence="1 2">
    <name type="scientific">Zoogloea oleivorans</name>
    <dbReference type="NCBI Taxonomy" id="1552750"/>
    <lineage>
        <taxon>Bacteria</taxon>
        <taxon>Pseudomonadati</taxon>
        <taxon>Pseudomonadota</taxon>
        <taxon>Betaproteobacteria</taxon>
        <taxon>Rhodocyclales</taxon>
        <taxon>Zoogloeaceae</taxon>
        <taxon>Zoogloea</taxon>
    </lineage>
</organism>
<dbReference type="AlphaFoldDB" id="A0A6C2D813"/>
<reference evidence="1 2" key="1">
    <citation type="submission" date="2019-01" db="EMBL/GenBank/DDBJ databases">
        <title>Zoogloea oleivorans genome sequencing and assembly.</title>
        <authorList>
            <person name="Tancsics A."/>
            <person name="Farkas M."/>
            <person name="Kriszt B."/>
            <person name="Maroti G."/>
            <person name="Horvath B."/>
        </authorList>
    </citation>
    <scope>NUCLEOTIDE SEQUENCE [LARGE SCALE GENOMIC DNA]</scope>
    <source>
        <strain evidence="1 2">Buc</strain>
    </source>
</reference>
<comment type="caution">
    <text evidence="1">The sequence shown here is derived from an EMBL/GenBank/DDBJ whole genome shotgun (WGS) entry which is preliminary data.</text>
</comment>
<protein>
    <submittedName>
        <fullName evidence="1">Uncharacterized protein</fullName>
    </submittedName>
</protein>
<evidence type="ECO:0000313" key="2">
    <source>
        <dbReference type="Proteomes" id="UP000389128"/>
    </source>
</evidence>
<dbReference type="OrthoDB" id="8553796at2"/>